<comment type="similarity">
    <text evidence="1">Belongs to the CpoB family.</text>
</comment>
<evidence type="ECO:0000313" key="3">
    <source>
        <dbReference type="EMBL" id="EGG30926.1"/>
    </source>
</evidence>
<dbReference type="Pfam" id="PF13432">
    <property type="entry name" value="TPR_16"/>
    <property type="match status" value="1"/>
</dbReference>
<evidence type="ECO:0000256" key="1">
    <source>
        <dbReference type="HAMAP-Rule" id="MF_02066"/>
    </source>
</evidence>
<dbReference type="GO" id="GO:0030288">
    <property type="term" value="C:outer membrane-bounded periplasmic space"/>
    <property type="evidence" value="ECO:0007669"/>
    <property type="project" value="UniProtKB-UniRule"/>
</dbReference>
<dbReference type="InterPro" id="IPR032519">
    <property type="entry name" value="YbgF_tri"/>
</dbReference>
<reference evidence="3 4" key="1">
    <citation type="journal article" date="2011" name="J. Bacteriol.">
        <title>Genome sequence of strain IMCC3088, a proteorhodopsin-containing marine bacterium belonging to the OM60/NOR5 clade.</title>
        <authorList>
            <person name="Jang Y."/>
            <person name="Oh H.M."/>
            <person name="Kang I."/>
            <person name="Lee K."/>
            <person name="Yang S.J."/>
            <person name="Cho J.C."/>
        </authorList>
    </citation>
    <scope>NUCLEOTIDE SEQUENCE [LARGE SCALE GENOMIC DNA]</scope>
    <source>
        <strain evidence="3 4">IMCC3088</strain>
    </source>
</reference>
<dbReference type="Gene3D" id="1.20.5.110">
    <property type="match status" value="1"/>
</dbReference>
<dbReference type="GO" id="GO:0070206">
    <property type="term" value="P:protein trimerization"/>
    <property type="evidence" value="ECO:0007669"/>
    <property type="project" value="InterPro"/>
</dbReference>
<keyword evidence="4" id="KW-1185">Reference proteome</keyword>
<keyword evidence="1" id="KW-0574">Periplasm</keyword>
<feature type="domain" description="YbgF trimerisation" evidence="2">
    <location>
        <begin position="92"/>
        <end position="141"/>
    </location>
</feature>
<dbReference type="OrthoDB" id="9768142at2"/>
<feature type="signal peptide" evidence="1">
    <location>
        <begin position="1"/>
        <end position="19"/>
    </location>
</feature>
<keyword evidence="1" id="KW-0131">Cell cycle</keyword>
<dbReference type="AlphaFoldDB" id="F3KYJ1"/>
<dbReference type="SUPFAM" id="SSF48452">
    <property type="entry name" value="TPR-like"/>
    <property type="match status" value="1"/>
</dbReference>
<evidence type="ECO:0000259" key="2">
    <source>
        <dbReference type="Pfam" id="PF16331"/>
    </source>
</evidence>
<sequence precursor="true">MQKALGALSALFLSVSVLAQDFIDLESERARPSTSPLVSEAQPDGEDVVRPIAVPQGSVSYGLNGQIATTKPSVLVQDNATNAASDPGSLFVQVQRLADEVRRLNGVVEEQAYQIKTLQQQSLERYMDIDRRLAGGAVSTTAPAQSNAVMQEAVSAPVTASDSATPPADAKEEPAYLAARQLVYDRKFDDAVASFNEFLLDYPDGAYAPNAHYWLGELYLVLEQPNLELSRQAFQLLLDLYPQHNKVPDASFKLATVYFAKGNAERAKTMLEAVIATYPKQPVAELAKKFLADKY</sequence>
<dbReference type="HAMAP" id="MF_02066">
    <property type="entry name" value="CpoB"/>
    <property type="match status" value="1"/>
</dbReference>
<dbReference type="RefSeq" id="WP_009574469.1">
    <property type="nucleotide sequence ID" value="NZ_AEIG01000003.1"/>
</dbReference>
<dbReference type="NCBIfam" id="TIGR02795">
    <property type="entry name" value="tol_pal_ybgF"/>
    <property type="match status" value="1"/>
</dbReference>
<protein>
    <recommendedName>
        <fullName evidence="1">Cell division coordinator CpoB</fullName>
    </recommendedName>
</protein>
<keyword evidence="1" id="KW-0132">Cell division</keyword>
<feature type="chain" id="PRO_5041750122" description="Cell division coordinator CpoB" evidence="1">
    <location>
        <begin position="20"/>
        <end position="295"/>
    </location>
</feature>
<proteinExistence type="inferred from homology"/>
<dbReference type="InterPro" id="IPR034706">
    <property type="entry name" value="CpoB"/>
</dbReference>
<dbReference type="InterPro" id="IPR011990">
    <property type="entry name" value="TPR-like_helical_dom_sf"/>
</dbReference>
<dbReference type="STRING" id="2518989.IMCC3088_1586"/>
<dbReference type="GO" id="GO:0043093">
    <property type="term" value="P:FtsZ-dependent cytokinesis"/>
    <property type="evidence" value="ECO:0007669"/>
    <property type="project" value="UniProtKB-UniRule"/>
</dbReference>
<gene>
    <name evidence="1" type="primary">cpoB</name>
    <name evidence="3" type="ORF">IMCC3088_1586</name>
</gene>
<dbReference type="Gene3D" id="1.25.40.10">
    <property type="entry name" value="Tetratricopeptide repeat domain"/>
    <property type="match status" value="1"/>
</dbReference>
<dbReference type="eggNOG" id="COG1729">
    <property type="taxonomic scope" value="Bacteria"/>
</dbReference>
<dbReference type="Pfam" id="PF13174">
    <property type="entry name" value="TPR_6"/>
    <property type="match status" value="1"/>
</dbReference>
<evidence type="ECO:0000313" key="4">
    <source>
        <dbReference type="Proteomes" id="UP000005615"/>
    </source>
</evidence>
<dbReference type="Pfam" id="PF16331">
    <property type="entry name" value="TolA_bind_tri"/>
    <property type="match status" value="1"/>
</dbReference>
<dbReference type="InterPro" id="IPR019734">
    <property type="entry name" value="TPR_rpt"/>
</dbReference>
<dbReference type="InterPro" id="IPR014162">
    <property type="entry name" value="CpoB_C"/>
</dbReference>
<dbReference type="EMBL" id="AEIG01000003">
    <property type="protein sequence ID" value="EGG30926.1"/>
    <property type="molecule type" value="Genomic_DNA"/>
</dbReference>
<comment type="subcellular location">
    <subcellularLocation>
        <location evidence="1">Periplasm</location>
    </subcellularLocation>
</comment>
<name>F3KYJ1_9GAMM</name>
<comment type="function">
    <text evidence="1">Mediates coordination of peptidoglycan synthesis and outer membrane constriction during cell division.</text>
</comment>
<organism evidence="3 4">
    <name type="scientific">Aequoribacter fuscus</name>
    <dbReference type="NCBI Taxonomy" id="2518989"/>
    <lineage>
        <taxon>Bacteria</taxon>
        <taxon>Pseudomonadati</taxon>
        <taxon>Pseudomonadota</taxon>
        <taxon>Gammaproteobacteria</taxon>
        <taxon>Cellvibrionales</taxon>
        <taxon>Halieaceae</taxon>
        <taxon>Aequoribacter</taxon>
    </lineage>
</organism>
<keyword evidence="1" id="KW-0732">Signal</keyword>
<comment type="caution">
    <text evidence="3">The sequence shown here is derived from an EMBL/GenBank/DDBJ whole genome shotgun (WGS) entry which is preliminary data.</text>
</comment>
<accession>F3KYJ1</accession>
<dbReference type="Proteomes" id="UP000005615">
    <property type="component" value="Unassembled WGS sequence"/>
</dbReference>